<organism evidence="3 4">
    <name type="scientific">Haemaphysalis longicornis</name>
    <name type="common">Bush tick</name>
    <dbReference type="NCBI Taxonomy" id="44386"/>
    <lineage>
        <taxon>Eukaryota</taxon>
        <taxon>Metazoa</taxon>
        <taxon>Ecdysozoa</taxon>
        <taxon>Arthropoda</taxon>
        <taxon>Chelicerata</taxon>
        <taxon>Arachnida</taxon>
        <taxon>Acari</taxon>
        <taxon>Parasitiformes</taxon>
        <taxon>Ixodida</taxon>
        <taxon>Ixodoidea</taxon>
        <taxon>Ixodidae</taxon>
        <taxon>Haemaphysalinae</taxon>
        <taxon>Haemaphysalis</taxon>
    </lineage>
</organism>
<dbReference type="Proteomes" id="UP000821853">
    <property type="component" value="Chromosome 2"/>
</dbReference>
<dbReference type="InterPro" id="IPR057251">
    <property type="entry name" value="FP_C"/>
</dbReference>
<name>A0A9J6FW28_HAELO</name>
<protein>
    <submittedName>
        <fullName evidence="3">Uncharacterized protein</fullName>
    </submittedName>
</protein>
<gene>
    <name evidence="3" type="ORF">HPB48_011924</name>
</gene>
<dbReference type="Pfam" id="PF03258">
    <property type="entry name" value="Baculo_FP"/>
    <property type="match status" value="1"/>
</dbReference>
<evidence type="ECO:0000313" key="3">
    <source>
        <dbReference type="EMBL" id="KAH9367301.1"/>
    </source>
</evidence>
<dbReference type="AlphaFoldDB" id="A0A9J6FW28"/>
<evidence type="ECO:0000259" key="1">
    <source>
        <dbReference type="Pfam" id="PF03258"/>
    </source>
</evidence>
<dbReference type="EMBL" id="JABSTR010000004">
    <property type="protein sequence ID" value="KAH9367301.1"/>
    <property type="molecule type" value="Genomic_DNA"/>
</dbReference>
<dbReference type="OrthoDB" id="6496726at2759"/>
<comment type="caution">
    <text evidence="3">The sequence shown here is derived from an EMBL/GenBank/DDBJ whole genome shotgun (WGS) entry which is preliminary data.</text>
</comment>
<evidence type="ECO:0000259" key="2">
    <source>
        <dbReference type="Pfam" id="PF25298"/>
    </source>
</evidence>
<feature type="domain" description="FP protein N-terminal" evidence="1">
    <location>
        <begin position="27"/>
        <end position="98"/>
    </location>
</feature>
<reference evidence="3 4" key="1">
    <citation type="journal article" date="2020" name="Cell">
        <title>Large-Scale Comparative Analyses of Tick Genomes Elucidate Their Genetic Diversity and Vector Capacities.</title>
        <authorList>
            <consortium name="Tick Genome and Microbiome Consortium (TIGMIC)"/>
            <person name="Jia N."/>
            <person name="Wang J."/>
            <person name="Shi W."/>
            <person name="Du L."/>
            <person name="Sun Y."/>
            <person name="Zhan W."/>
            <person name="Jiang J.F."/>
            <person name="Wang Q."/>
            <person name="Zhang B."/>
            <person name="Ji P."/>
            <person name="Bell-Sakyi L."/>
            <person name="Cui X.M."/>
            <person name="Yuan T.T."/>
            <person name="Jiang B.G."/>
            <person name="Yang W.F."/>
            <person name="Lam T.T."/>
            <person name="Chang Q.C."/>
            <person name="Ding S.J."/>
            <person name="Wang X.J."/>
            <person name="Zhu J.G."/>
            <person name="Ruan X.D."/>
            <person name="Zhao L."/>
            <person name="Wei J.T."/>
            <person name="Ye R.Z."/>
            <person name="Que T.C."/>
            <person name="Du C.H."/>
            <person name="Zhou Y.H."/>
            <person name="Cheng J.X."/>
            <person name="Dai P.F."/>
            <person name="Guo W.B."/>
            <person name="Han X.H."/>
            <person name="Huang E.J."/>
            <person name="Li L.F."/>
            <person name="Wei W."/>
            <person name="Gao Y.C."/>
            <person name="Liu J.Z."/>
            <person name="Shao H.Z."/>
            <person name="Wang X."/>
            <person name="Wang C.C."/>
            <person name="Yang T.C."/>
            <person name="Huo Q.B."/>
            <person name="Li W."/>
            <person name="Chen H.Y."/>
            <person name="Chen S.E."/>
            <person name="Zhou L.G."/>
            <person name="Ni X.B."/>
            <person name="Tian J.H."/>
            <person name="Sheng Y."/>
            <person name="Liu T."/>
            <person name="Pan Y.S."/>
            <person name="Xia L.Y."/>
            <person name="Li J."/>
            <person name="Zhao F."/>
            <person name="Cao W.C."/>
        </authorList>
    </citation>
    <scope>NUCLEOTIDE SEQUENCE [LARGE SCALE GENOMIC DNA]</scope>
    <source>
        <strain evidence="3">HaeL-2018</strain>
    </source>
</reference>
<sequence>MDIRNKHREIKEISIALNDAEQYSRRKNIEVHGVPLKDEENLMDVLTEIAGKLQLSTPTVETVSTAHRLKAKEGKIPPIIMRFRKRDDRDKWCTKRTTLREEGIFINGNLTQYAKQLLWATKTKAREKNYKFAWTRNGKVLVKEKEGAPKIWIKSGDDLYQLK</sequence>
<dbReference type="InterPro" id="IPR004941">
    <property type="entry name" value="FP_N"/>
</dbReference>
<keyword evidence="4" id="KW-1185">Reference proteome</keyword>
<feature type="domain" description="FP protein C-terminal" evidence="2">
    <location>
        <begin position="111"/>
        <end position="163"/>
    </location>
</feature>
<dbReference type="OMA" id="TYNENLL"/>
<dbReference type="Pfam" id="PF25298">
    <property type="entry name" value="Baculo_FP_2nd"/>
    <property type="match status" value="1"/>
</dbReference>
<evidence type="ECO:0000313" key="4">
    <source>
        <dbReference type="Proteomes" id="UP000821853"/>
    </source>
</evidence>
<dbReference type="VEuPathDB" id="VectorBase:HLOH_053381"/>
<accession>A0A9J6FW28</accession>
<proteinExistence type="predicted"/>